<feature type="compositionally biased region" description="Low complexity" evidence="1">
    <location>
        <begin position="68"/>
        <end position="86"/>
    </location>
</feature>
<dbReference type="PANTHER" id="PTHR21456:SF1">
    <property type="entry name" value="C2 NT-TYPE DOMAIN-CONTAINING PROTEIN"/>
    <property type="match status" value="1"/>
</dbReference>
<proteinExistence type="predicted"/>
<feature type="region of interest" description="Disordered" evidence="1">
    <location>
        <begin position="211"/>
        <end position="233"/>
    </location>
</feature>
<evidence type="ECO:0000256" key="1">
    <source>
        <dbReference type="SAM" id="MobiDB-lite"/>
    </source>
</evidence>
<reference evidence="4" key="1">
    <citation type="submission" date="2016-05" db="EMBL/GenBank/DDBJ databases">
        <title>Comparative genomics of biotechnologically important yeasts.</title>
        <authorList>
            <consortium name="DOE Joint Genome Institute"/>
            <person name="Riley R."/>
            <person name="Haridas S."/>
            <person name="Wolfe K.H."/>
            <person name="Lopes M.R."/>
            <person name="Hittinger C.T."/>
            <person name="Goker M."/>
            <person name="Salamov A."/>
            <person name="Wisecaver J."/>
            <person name="Long T.M."/>
            <person name="Aerts A.L."/>
            <person name="Barry K."/>
            <person name="Choi C."/>
            <person name="Clum A."/>
            <person name="Coughlan A.Y."/>
            <person name="Deshpande S."/>
            <person name="Douglass A.P."/>
            <person name="Hanson S.J."/>
            <person name="Klenk H.-P."/>
            <person name="Labutti K."/>
            <person name="Lapidus A."/>
            <person name="Lindquist E."/>
            <person name="Lipzen A."/>
            <person name="Meier-Kolthoff J.P."/>
            <person name="Ohm R.A."/>
            <person name="Otillar R.P."/>
            <person name="Pangilinan J."/>
            <person name="Peng Y."/>
            <person name="Rokas A."/>
            <person name="Rosa C.A."/>
            <person name="Scheuner C."/>
            <person name="Sibirny A.A."/>
            <person name="Slot J.C."/>
            <person name="Stielow J.B."/>
            <person name="Sun H."/>
            <person name="Kurtzman C.P."/>
            <person name="Blackwell M."/>
            <person name="Grigoriev I.V."/>
            <person name="Jeffries T.W."/>
        </authorList>
    </citation>
    <scope>NUCLEOTIDE SEQUENCE [LARGE SCALE GENOMIC DNA]</scope>
    <source>
        <strain evidence="4">NRRL Y-1933</strain>
    </source>
</reference>
<dbReference type="Pfam" id="PF10358">
    <property type="entry name" value="NT-C2"/>
    <property type="match status" value="1"/>
</dbReference>
<dbReference type="InterPro" id="IPR019448">
    <property type="entry name" value="NT-C2"/>
</dbReference>
<feature type="domain" description="C2 NT-type" evidence="2">
    <location>
        <begin position="1"/>
        <end position="196"/>
    </location>
</feature>
<accession>A0A1E4RLA1</accession>
<dbReference type="PANTHER" id="PTHR21456">
    <property type="entry name" value="FAMILY WITH SEQUENCE SIMILARITY 102"/>
    <property type="match status" value="1"/>
</dbReference>
<feature type="compositionally biased region" description="Low complexity" evidence="1">
    <location>
        <begin position="280"/>
        <end position="298"/>
    </location>
</feature>
<dbReference type="InterPro" id="IPR039931">
    <property type="entry name" value="EEIG1/2-like"/>
</dbReference>
<evidence type="ECO:0000313" key="4">
    <source>
        <dbReference type="Proteomes" id="UP000095085"/>
    </source>
</evidence>
<name>A0A1E4RLA1_9ASCO</name>
<dbReference type="PROSITE" id="PS51840">
    <property type="entry name" value="C2_NT"/>
    <property type="match status" value="1"/>
</dbReference>
<keyword evidence="4" id="KW-1185">Reference proteome</keyword>
<dbReference type="STRING" id="984485.A0A1E4RLA1"/>
<dbReference type="GeneID" id="30994667"/>
<feature type="compositionally biased region" description="Polar residues" evidence="1">
    <location>
        <begin position="211"/>
        <end position="220"/>
    </location>
</feature>
<organism evidence="3 4">
    <name type="scientific">Hyphopichia burtonii NRRL Y-1933</name>
    <dbReference type="NCBI Taxonomy" id="984485"/>
    <lineage>
        <taxon>Eukaryota</taxon>
        <taxon>Fungi</taxon>
        <taxon>Dikarya</taxon>
        <taxon>Ascomycota</taxon>
        <taxon>Saccharomycotina</taxon>
        <taxon>Pichiomycetes</taxon>
        <taxon>Debaryomycetaceae</taxon>
        <taxon>Hyphopichia</taxon>
    </lineage>
</organism>
<protein>
    <recommendedName>
        <fullName evidence="2">C2 NT-type domain-containing protein</fullName>
    </recommendedName>
</protein>
<dbReference type="OrthoDB" id="3365224at2759"/>
<dbReference type="Proteomes" id="UP000095085">
    <property type="component" value="Unassembled WGS sequence"/>
</dbReference>
<gene>
    <name evidence="3" type="ORF">HYPBUDRAFT_148323</name>
</gene>
<feature type="compositionally biased region" description="Low complexity" evidence="1">
    <location>
        <begin position="313"/>
        <end position="328"/>
    </location>
</feature>
<dbReference type="PROSITE" id="PS51257">
    <property type="entry name" value="PROKAR_LIPOPROTEIN"/>
    <property type="match status" value="1"/>
</dbReference>
<dbReference type="RefSeq" id="XP_020077104.1">
    <property type="nucleotide sequence ID" value="XM_020220117.1"/>
</dbReference>
<dbReference type="EMBL" id="KV454540">
    <property type="protein sequence ID" value="ODV68037.1"/>
    <property type="molecule type" value="Genomic_DNA"/>
</dbReference>
<feature type="region of interest" description="Disordered" evidence="1">
    <location>
        <begin position="45"/>
        <end position="86"/>
    </location>
</feature>
<evidence type="ECO:0000313" key="3">
    <source>
        <dbReference type="EMBL" id="ODV68037.1"/>
    </source>
</evidence>
<dbReference type="AlphaFoldDB" id="A0A1E4RLA1"/>
<feature type="compositionally biased region" description="Polar residues" evidence="1">
    <location>
        <begin position="329"/>
        <end position="339"/>
    </location>
</feature>
<feature type="region of interest" description="Disordered" evidence="1">
    <location>
        <begin position="251"/>
        <end position="339"/>
    </location>
</feature>
<sequence length="440" mass="49631">MFSSKKPKFSLNLTINELSNIPQISGSCFIELQIKDARRGFSGLKTFKTHTPSSDKESKTDSTASEHSLLPHSDTSSSSASSGSGNISVTTSTKKIHNFKCLFNYQLSCNLKFPFKKRENLIANKYLILRVFFINEKMLSETQNSNHHHKGETIELGKIDINLSEYLNFDESVTSKYLLKDSKVNLILSLSIQLKELPLNYDFHTQLQINDTHSSNNNHQFEPRKPTNLNSSATTRFNVPQFERKNVFGGLDDVIHSPSESSLSKQPPPPNLKFQNPALPTSSFSSDDTPSTNPSKSDTPSRKSSLSKLRPHNLNGNNNGNGSISSSLMKDSNNHQNLINNHQSLNSNVIMDPIISNLYKKILESTWDPQLHSLLNYPPEQCIDDIFNKSEKEFSEKFDNWKKLVSSNDNDDDDLKEINGLINEIKYRDDLRSWVVGGES</sequence>
<evidence type="ECO:0000259" key="2">
    <source>
        <dbReference type="PROSITE" id="PS51840"/>
    </source>
</evidence>